<feature type="region of interest" description="Disordered" evidence="2">
    <location>
        <begin position="135"/>
        <end position="156"/>
    </location>
</feature>
<dbReference type="InterPro" id="IPR050708">
    <property type="entry name" value="T6SS_VgrG/RHS"/>
</dbReference>
<dbReference type="PANTHER" id="PTHR32305:SF15">
    <property type="entry name" value="PROTEIN RHSA-RELATED"/>
    <property type="match status" value="1"/>
</dbReference>
<dbReference type="PANTHER" id="PTHR32305">
    <property type="match status" value="1"/>
</dbReference>
<feature type="compositionally biased region" description="Polar residues" evidence="2">
    <location>
        <begin position="145"/>
        <end position="156"/>
    </location>
</feature>
<accession>A0A3B0RW00</accession>
<evidence type="ECO:0000256" key="2">
    <source>
        <dbReference type="SAM" id="MobiDB-lite"/>
    </source>
</evidence>
<evidence type="ECO:0000313" key="4">
    <source>
        <dbReference type="EMBL" id="VAV97660.1"/>
    </source>
</evidence>
<evidence type="ECO:0000259" key="3">
    <source>
        <dbReference type="Pfam" id="PF25023"/>
    </source>
</evidence>
<dbReference type="Pfam" id="PF25023">
    <property type="entry name" value="TEN_YD-shell"/>
    <property type="match status" value="1"/>
</dbReference>
<name>A0A3B0RW00_9ZZZZ</name>
<dbReference type="AlphaFoldDB" id="A0A3B0RW00"/>
<keyword evidence="1" id="KW-0677">Repeat</keyword>
<dbReference type="Gene3D" id="2.180.10.10">
    <property type="entry name" value="RHS repeat-associated core"/>
    <property type="match status" value="3"/>
</dbReference>
<reference evidence="4" key="1">
    <citation type="submission" date="2018-06" db="EMBL/GenBank/DDBJ databases">
        <authorList>
            <person name="Zhirakovskaya E."/>
        </authorList>
    </citation>
    <scope>NUCLEOTIDE SEQUENCE</scope>
</reference>
<dbReference type="InterPro" id="IPR031325">
    <property type="entry name" value="RHS_repeat"/>
</dbReference>
<dbReference type="InterPro" id="IPR056823">
    <property type="entry name" value="TEN-like_YD-shell"/>
</dbReference>
<gene>
    <name evidence="4" type="ORF">MNBD_ALPHA04-538</name>
</gene>
<evidence type="ECO:0000256" key="1">
    <source>
        <dbReference type="ARBA" id="ARBA00022737"/>
    </source>
</evidence>
<dbReference type="Pfam" id="PF05593">
    <property type="entry name" value="RHS_repeat"/>
    <property type="match status" value="2"/>
</dbReference>
<organism evidence="4">
    <name type="scientific">hydrothermal vent metagenome</name>
    <dbReference type="NCBI Taxonomy" id="652676"/>
    <lineage>
        <taxon>unclassified sequences</taxon>
        <taxon>metagenomes</taxon>
        <taxon>ecological metagenomes</taxon>
    </lineage>
</organism>
<dbReference type="EMBL" id="UOEF01000251">
    <property type="protein sequence ID" value="VAV97660.1"/>
    <property type="molecule type" value="Genomic_DNA"/>
</dbReference>
<proteinExistence type="predicted"/>
<feature type="non-terminal residue" evidence="4">
    <location>
        <position position="1179"/>
    </location>
</feature>
<dbReference type="InterPro" id="IPR006530">
    <property type="entry name" value="YD"/>
</dbReference>
<dbReference type="NCBIfam" id="TIGR01643">
    <property type="entry name" value="YD_repeat_2x"/>
    <property type="match status" value="4"/>
</dbReference>
<feature type="domain" description="Teneurin-like YD-shell" evidence="3">
    <location>
        <begin position="789"/>
        <end position="955"/>
    </location>
</feature>
<protein>
    <recommendedName>
        <fullName evidence="3">Teneurin-like YD-shell domain-containing protein</fullName>
    </recommendedName>
</protein>
<sequence>MAVLLGVSDLRMIYRVKNVLSFLAAFVFMFSSAVLHAEAQPIPIPPQSGGGWQWNGAGSALYETPIEACERQRQRYARTAKLLGARRISHRTYRCKWKGSLVNPGWVVLKCRPGYTRGAPGQCIKGGGALWTEQRCGTSERGKSSPGSPSTAHPVSIATGTKTWTEQDYVSEDGLLAVNRKYRSRMRGGEHFSYKEPDRFGAHWQGVIPGPLKFANTADSEVEYLSECGGIYAFASTEDPADVVFNANSAKSSDHRLKLDIEAPIPSGMGRQEFIETAPVSAPGVGEFRLELPNGDYTLYRRPTASANENGVRQAVAVKHVKASGYEQYFDYEGDAPVPYRLRDSFGRQIDFEWAVTHDNPSRTGVSERAIKKLILPDGSYLDYDYDDGNAGKNFVGTASTAGGLGGPGSGSTISWDTSNKPLAENRLRTVNRKDAFGTILWSRKYLYENTLHRFALTGIEDHLGRRLTTYTYDDIGDVTSTQSAEGADRHEFVRSDPSSTQMLRTVTGPLGHVKTYEFEKPSDRKWYSAPKLLSVKGSANGTVPADEMTYGYSDNLIASVTDRRGTITRYANDAGFRRPTVVTRASGDSVERQVQITWHPKWDMPAVQEKDGLRITNIYDAQGRLISSTATDTTTHSEPYATAGQSRTTTYSWTAQGRLAQVNGPLAINAQSQDDVTTFVYDAAGNLTSATGALGHITQFAGHDINGRVGSMTDPNGAVTTYSYDALGRLLLLNRKHPTNSAQDASTGFEYDSEGRVTGITQPQTAKLIVDYNSIGRVTALRSADGERIDFKYDAMGNILSSTIKRSDGTRAQSIKASFDVLGRLLTETIGAGRRRAFQYDKEGNVTGITDPRDSTSSMAFDALGRLMTRTNPDGGVETATFDQHDRPLSYKDGIDVTTTFIRNGFGEVIQEISPDRGTSIYYYDAAGAMTAAIDGRGQRVDYAHDILGRLTAKVPVGRPASEAVNYSYDSGGLGSYQLGRLTKVTDGSGDTLFGYDHRGNLTVRQQALGSSAAAVLAYGYDLGDRISEITYPSGRAVRYLRDAKGRVNSITTRASPAATWTTLTSGMTYRPFGAVESVSMGNGLLVSNDRGLDGRLKARRLGAVGAAALSDLSYVYDPDGNVTSIDDAVLPERSTIYGYDSMGRLNMTVAGGAGGSQDYSYTAGTNRLAQVVTAAGT</sequence>